<dbReference type="GO" id="GO:0006367">
    <property type="term" value="P:transcription initiation at RNA polymerase II promoter"/>
    <property type="evidence" value="ECO:0007669"/>
    <property type="project" value="EnsemblFungi"/>
</dbReference>
<keyword evidence="5" id="KW-0539">Nucleus</keyword>
<dbReference type="GO" id="GO:0003697">
    <property type="term" value="F:single-stranded DNA binding"/>
    <property type="evidence" value="ECO:0007669"/>
    <property type="project" value="EnsemblFungi"/>
</dbReference>
<feature type="domain" description="S1 motif" evidence="6">
    <location>
        <begin position="78"/>
        <end position="159"/>
    </location>
</feature>
<dbReference type="OMA" id="TMRQPGL"/>
<dbReference type="GO" id="GO:0000956">
    <property type="term" value="P:nuclear-transcribed mRNA catabolic process"/>
    <property type="evidence" value="ECO:0007669"/>
    <property type="project" value="EnsemblFungi"/>
</dbReference>
<reference evidence="8 9" key="1">
    <citation type="journal article" date="2015" name="Genome Biol. Evol.">
        <title>Phylogenomic analyses indicate that early fungi evolved digesting cell walls of algal ancestors of land plants.</title>
        <authorList>
            <person name="Chang Y."/>
            <person name="Wang S."/>
            <person name="Sekimoto S."/>
            <person name="Aerts A.L."/>
            <person name="Choi C."/>
            <person name="Clum A."/>
            <person name="LaButti K.M."/>
            <person name="Lindquist E.A."/>
            <person name="Yee Ngan C."/>
            <person name="Ohm R.A."/>
            <person name="Salamov A.A."/>
            <person name="Grigoriev I.V."/>
            <person name="Spatafora J.W."/>
            <person name="Berbee M.L."/>
        </authorList>
    </citation>
    <scope>NUCLEOTIDE SEQUENCE [LARGE SCALE GENOMIC DNA]</scope>
    <source>
        <strain evidence="8 9">JEL478</strain>
    </source>
</reference>
<dbReference type="PANTHER" id="PTHR12709:SF4">
    <property type="entry name" value="DNA-DIRECTED RNA POLYMERASE II SUBUNIT RPB7"/>
    <property type="match status" value="1"/>
</dbReference>
<dbReference type="Pfam" id="PF00575">
    <property type="entry name" value="S1"/>
    <property type="match status" value="1"/>
</dbReference>
<dbReference type="FunFam" id="3.30.1490.120:FF:000001">
    <property type="entry name" value="DNA-directed RNA polymerase II subunit RPB7"/>
    <property type="match status" value="1"/>
</dbReference>
<evidence type="ECO:0000313" key="9">
    <source>
        <dbReference type="Proteomes" id="UP000070544"/>
    </source>
</evidence>
<dbReference type="GO" id="GO:0060213">
    <property type="term" value="P:positive regulation of nuclear-transcribed mRNA poly(A) tail shortening"/>
    <property type="evidence" value="ECO:0007669"/>
    <property type="project" value="EnsemblFungi"/>
</dbReference>
<dbReference type="SUPFAM" id="SSF50249">
    <property type="entry name" value="Nucleic acid-binding proteins"/>
    <property type="match status" value="1"/>
</dbReference>
<dbReference type="Proteomes" id="UP000070544">
    <property type="component" value="Unassembled WGS sequence"/>
</dbReference>
<dbReference type="InterPro" id="IPR012340">
    <property type="entry name" value="NA-bd_OB-fold"/>
</dbReference>
<dbReference type="GO" id="GO:0003968">
    <property type="term" value="F:RNA-directed RNA polymerase activity"/>
    <property type="evidence" value="ECO:0007669"/>
    <property type="project" value="EnsemblFungi"/>
</dbReference>
<keyword evidence="9" id="KW-1185">Reference proteome</keyword>
<keyword evidence="4" id="KW-0804">Transcription</keyword>
<dbReference type="GO" id="GO:0003727">
    <property type="term" value="F:single-stranded RNA binding"/>
    <property type="evidence" value="ECO:0007669"/>
    <property type="project" value="EnsemblFungi"/>
</dbReference>
<evidence type="ECO:0000256" key="2">
    <source>
        <dbReference type="ARBA" id="ARBA00009307"/>
    </source>
</evidence>
<comment type="similarity">
    <text evidence="2">Belongs to the eukaryotic RPB7/RPC8 RNA polymerase subunit family.</text>
</comment>
<dbReference type="GO" id="GO:1990328">
    <property type="term" value="C:RPB4-RPB7 complex"/>
    <property type="evidence" value="ECO:0007669"/>
    <property type="project" value="EnsemblFungi"/>
</dbReference>
<feature type="domain" description="RNA polymerase Rpb7-like N-terminal" evidence="7">
    <location>
        <begin position="8"/>
        <end position="64"/>
    </location>
</feature>
<organism evidence="8 9">
    <name type="scientific">Gonapodya prolifera (strain JEL478)</name>
    <name type="common">Monoblepharis prolifera</name>
    <dbReference type="NCBI Taxonomy" id="1344416"/>
    <lineage>
        <taxon>Eukaryota</taxon>
        <taxon>Fungi</taxon>
        <taxon>Fungi incertae sedis</taxon>
        <taxon>Chytridiomycota</taxon>
        <taxon>Chytridiomycota incertae sedis</taxon>
        <taxon>Monoblepharidomycetes</taxon>
        <taxon>Monoblepharidales</taxon>
        <taxon>Gonapodyaceae</taxon>
        <taxon>Gonapodya</taxon>
    </lineage>
</organism>
<dbReference type="GO" id="GO:0005665">
    <property type="term" value="C:RNA polymerase II, core complex"/>
    <property type="evidence" value="ECO:0007669"/>
    <property type="project" value="EnsemblFungi"/>
</dbReference>
<name>A0A139AA51_GONPJ</name>
<sequence>MFFVKSLSHTILLPPKAFGKSLREQLIQRLRDDKEGTCDGRFGYIVHILEINDPPKGLVQAGTGFAEYRLDYRALVFKPFRNEVMDGVITNVMKTGFFAECGPLQVFVSTHLMPPEMKLETTNGNTSYVYPDDHPEAQSNWRIVKNENVRLKIVSVKPDMGGLFAIGSIRQDHLGRIAD</sequence>
<evidence type="ECO:0000256" key="4">
    <source>
        <dbReference type="ARBA" id="ARBA00023163"/>
    </source>
</evidence>
<accession>A0A139AA51</accession>
<proteinExistence type="inferred from homology"/>
<dbReference type="Gene3D" id="3.30.1490.120">
    <property type="entry name" value="RNA polymerase Rpb7-like, N-terminal domain"/>
    <property type="match status" value="1"/>
</dbReference>
<dbReference type="GO" id="GO:0010590">
    <property type="term" value="P:regulation of septum digestion after cytokinesis"/>
    <property type="evidence" value="ECO:0007669"/>
    <property type="project" value="EnsemblFungi"/>
</dbReference>
<dbReference type="GO" id="GO:0031369">
    <property type="term" value="F:translation initiation factor binding"/>
    <property type="evidence" value="ECO:0007669"/>
    <property type="project" value="EnsemblFungi"/>
</dbReference>
<evidence type="ECO:0000259" key="6">
    <source>
        <dbReference type="Pfam" id="PF00575"/>
    </source>
</evidence>
<dbReference type="STRING" id="1344416.A0A139AA51"/>
<dbReference type="GO" id="GO:0000932">
    <property type="term" value="C:P-body"/>
    <property type="evidence" value="ECO:0007669"/>
    <property type="project" value="EnsemblFungi"/>
</dbReference>
<comment type="subcellular location">
    <subcellularLocation>
        <location evidence="1">Nucleus</location>
    </subcellularLocation>
</comment>
<dbReference type="AlphaFoldDB" id="A0A139AA51"/>
<dbReference type="GO" id="GO:0045948">
    <property type="term" value="P:positive regulation of translational initiation"/>
    <property type="evidence" value="ECO:0007669"/>
    <property type="project" value="EnsemblFungi"/>
</dbReference>
<dbReference type="FunFam" id="2.40.50.140:FF:000043">
    <property type="entry name" value="DNA-directed RNA polymerase II subunit RPB7"/>
    <property type="match status" value="1"/>
</dbReference>
<protein>
    <submittedName>
        <fullName evidence="8">Putative DNA-directed RNA polymerase II chain Rpb7</fullName>
    </submittedName>
</protein>
<dbReference type="PANTHER" id="PTHR12709">
    <property type="entry name" value="DNA-DIRECTED RNA POLYMERASE II, III"/>
    <property type="match status" value="1"/>
</dbReference>
<dbReference type="Gene3D" id="2.40.50.140">
    <property type="entry name" value="Nucleic acid-binding proteins"/>
    <property type="match status" value="1"/>
</dbReference>
<dbReference type="GO" id="GO:0006368">
    <property type="term" value="P:transcription elongation by RNA polymerase II"/>
    <property type="evidence" value="ECO:0007669"/>
    <property type="project" value="EnsemblFungi"/>
</dbReference>
<evidence type="ECO:0000256" key="3">
    <source>
        <dbReference type="ARBA" id="ARBA00022478"/>
    </source>
</evidence>
<evidence type="ECO:0000259" key="7">
    <source>
        <dbReference type="Pfam" id="PF03876"/>
    </source>
</evidence>
<dbReference type="InterPro" id="IPR036898">
    <property type="entry name" value="RNA_pol_Rpb7-like_N_sf"/>
</dbReference>
<dbReference type="InterPro" id="IPR005576">
    <property type="entry name" value="Rpb7-like_N"/>
</dbReference>
<dbReference type="InterPro" id="IPR003029">
    <property type="entry name" value="S1_domain"/>
</dbReference>
<dbReference type="Pfam" id="PF03876">
    <property type="entry name" value="SHS2_Rpb7-N"/>
    <property type="match status" value="1"/>
</dbReference>
<evidence type="ECO:0000313" key="8">
    <source>
        <dbReference type="EMBL" id="KXS13666.1"/>
    </source>
</evidence>
<gene>
    <name evidence="8" type="ORF">M427DRAFT_156555</name>
</gene>
<evidence type="ECO:0000256" key="1">
    <source>
        <dbReference type="ARBA" id="ARBA00004123"/>
    </source>
</evidence>
<dbReference type="SUPFAM" id="SSF88798">
    <property type="entry name" value="N-terminal, heterodimerisation domain of RBP7 (RpoE)"/>
    <property type="match status" value="1"/>
</dbReference>
<evidence type="ECO:0000256" key="5">
    <source>
        <dbReference type="ARBA" id="ARBA00023242"/>
    </source>
</evidence>
<dbReference type="OrthoDB" id="1162399at2759"/>
<dbReference type="InterPro" id="IPR045113">
    <property type="entry name" value="Rpb7-like"/>
</dbReference>
<keyword evidence="3 8" id="KW-0240">DNA-directed RNA polymerase</keyword>
<dbReference type="EMBL" id="KQ965776">
    <property type="protein sequence ID" value="KXS13666.1"/>
    <property type="molecule type" value="Genomic_DNA"/>
</dbReference>
<dbReference type="CDD" id="cd04329">
    <property type="entry name" value="RNAP_II_Rpb7_N"/>
    <property type="match status" value="1"/>
</dbReference>